<sequence>MRFLKILLFFVISISLVYPHHHKKRHHYGKSWNHKKKHYHSKTWNHKKNHHQSKTHYRPKFKLSLGYNYYWPYWNWYHPKRDVIVVKEDGDSKKDENNNFEDIIAQIEKLAELKEKGIISEKEFEKKKKELLKRI</sequence>
<dbReference type="AlphaFoldDB" id="A0A383DSU4"/>
<accession>A0A383DSU4</accession>
<organism evidence="2">
    <name type="scientific">marine metagenome</name>
    <dbReference type="NCBI Taxonomy" id="408172"/>
    <lineage>
        <taxon>unclassified sequences</taxon>
        <taxon>metagenomes</taxon>
        <taxon>ecological metagenomes</taxon>
    </lineage>
</organism>
<dbReference type="InterPro" id="IPR018649">
    <property type="entry name" value="SHOCT"/>
</dbReference>
<protein>
    <recommendedName>
        <fullName evidence="1">SHOCT domain-containing protein</fullName>
    </recommendedName>
</protein>
<dbReference type="Pfam" id="PF09851">
    <property type="entry name" value="SHOCT"/>
    <property type="match status" value="1"/>
</dbReference>
<proteinExistence type="predicted"/>
<feature type="domain" description="SHOCT" evidence="1">
    <location>
        <begin position="105"/>
        <end position="132"/>
    </location>
</feature>
<name>A0A383DSU4_9ZZZZ</name>
<evidence type="ECO:0000259" key="1">
    <source>
        <dbReference type="Pfam" id="PF09851"/>
    </source>
</evidence>
<reference evidence="2" key="1">
    <citation type="submission" date="2018-05" db="EMBL/GenBank/DDBJ databases">
        <authorList>
            <person name="Lanie J.A."/>
            <person name="Ng W.-L."/>
            <person name="Kazmierczak K.M."/>
            <person name="Andrzejewski T.M."/>
            <person name="Davidsen T.M."/>
            <person name="Wayne K.J."/>
            <person name="Tettelin H."/>
            <person name="Glass J.I."/>
            <person name="Rusch D."/>
            <person name="Podicherti R."/>
            <person name="Tsui H.-C.T."/>
            <person name="Winkler M.E."/>
        </authorList>
    </citation>
    <scope>NUCLEOTIDE SEQUENCE</scope>
</reference>
<gene>
    <name evidence="2" type="ORF">METZ01_LOCUS500450</name>
</gene>
<dbReference type="EMBL" id="UINC01219911">
    <property type="protein sequence ID" value="SVE47596.1"/>
    <property type="molecule type" value="Genomic_DNA"/>
</dbReference>
<evidence type="ECO:0000313" key="2">
    <source>
        <dbReference type="EMBL" id="SVE47596.1"/>
    </source>
</evidence>